<feature type="domain" description="ABC1 atypical kinase-like" evidence="1">
    <location>
        <begin position="106"/>
        <end position="182"/>
    </location>
</feature>
<protein>
    <recommendedName>
        <fullName evidence="1">ABC1 atypical kinase-like domain-containing protein</fullName>
    </recommendedName>
</protein>
<dbReference type="InterPro" id="IPR004147">
    <property type="entry name" value="ABC1_dom"/>
</dbReference>
<dbReference type="EMBL" id="JAWXYG010000005">
    <property type="protein sequence ID" value="KAK4273278.1"/>
    <property type="molecule type" value="Genomic_DNA"/>
</dbReference>
<comment type="caution">
    <text evidence="2">The sequence shown here is derived from an EMBL/GenBank/DDBJ whole genome shotgun (WGS) entry which is preliminary data.</text>
</comment>
<sequence>MAFRRNMMHAIVMQILLSPTPKIEQYCRFSGLGAGLAWGTLQESTRMLVYGSPSSQDNQSVLSEKNGERLALALCRMHGAALKIGQMLRIQDESLQIIRTALEIARQSADVMPKRQLNQVLNAELGLDWTSKLIRYDYEPMAPACIGQVHRAVTKDGMHTAMKIQYPGVSDSIESDIENVKLL</sequence>
<organism evidence="2 3">
    <name type="scientific">Acacia crassicarpa</name>
    <name type="common">northern wattle</name>
    <dbReference type="NCBI Taxonomy" id="499986"/>
    <lineage>
        <taxon>Eukaryota</taxon>
        <taxon>Viridiplantae</taxon>
        <taxon>Streptophyta</taxon>
        <taxon>Embryophyta</taxon>
        <taxon>Tracheophyta</taxon>
        <taxon>Spermatophyta</taxon>
        <taxon>Magnoliopsida</taxon>
        <taxon>eudicotyledons</taxon>
        <taxon>Gunneridae</taxon>
        <taxon>Pentapetalae</taxon>
        <taxon>rosids</taxon>
        <taxon>fabids</taxon>
        <taxon>Fabales</taxon>
        <taxon>Fabaceae</taxon>
        <taxon>Caesalpinioideae</taxon>
        <taxon>mimosoid clade</taxon>
        <taxon>Acacieae</taxon>
        <taxon>Acacia</taxon>
    </lineage>
</organism>
<dbReference type="InterPro" id="IPR051409">
    <property type="entry name" value="Atypical_kinase_ADCK"/>
</dbReference>
<reference evidence="2" key="1">
    <citation type="submission" date="2023-10" db="EMBL/GenBank/DDBJ databases">
        <title>Chromosome-level genome of the transformable northern wattle, Acacia crassicarpa.</title>
        <authorList>
            <person name="Massaro I."/>
            <person name="Sinha N.R."/>
            <person name="Poethig S."/>
            <person name="Leichty A.R."/>
        </authorList>
    </citation>
    <scope>NUCLEOTIDE SEQUENCE</scope>
    <source>
        <strain evidence="2">Acra3RX</strain>
        <tissue evidence="2">Leaf</tissue>
    </source>
</reference>
<evidence type="ECO:0000313" key="2">
    <source>
        <dbReference type="EMBL" id="KAK4273278.1"/>
    </source>
</evidence>
<dbReference type="PANTHER" id="PTHR43851">
    <property type="match status" value="1"/>
</dbReference>
<evidence type="ECO:0000313" key="3">
    <source>
        <dbReference type="Proteomes" id="UP001293593"/>
    </source>
</evidence>
<dbReference type="Pfam" id="PF03109">
    <property type="entry name" value="ABC1"/>
    <property type="match status" value="1"/>
</dbReference>
<accession>A0AAE1MTC5</accession>
<proteinExistence type="predicted"/>
<dbReference type="GO" id="GO:0006744">
    <property type="term" value="P:ubiquinone biosynthetic process"/>
    <property type="evidence" value="ECO:0007669"/>
    <property type="project" value="TreeGrafter"/>
</dbReference>
<evidence type="ECO:0000259" key="1">
    <source>
        <dbReference type="Pfam" id="PF03109"/>
    </source>
</evidence>
<gene>
    <name evidence="2" type="ORF">QN277_021713</name>
</gene>
<dbReference type="PANTHER" id="PTHR43851:SF3">
    <property type="entry name" value="COENZYME Q8"/>
    <property type="match status" value="1"/>
</dbReference>
<dbReference type="AlphaFoldDB" id="A0AAE1MTC5"/>
<name>A0AAE1MTC5_9FABA</name>
<dbReference type="Proteomes" id="UP001293593">
    <property type="component" value="Unassembled WGS sequence"/>
</dbReference>
<keyword evidence="3" id="KW-1185">Reference proteome</keyword>